<evidence type="ECO:0000313" key="1">
    <source>
        <dbReference type="EMBL" id="XBP72260.1"/>
    </source>
</evidence>
<protein>
    <submittedName>
        <fullName evidence="1">Phage regulatory CII family protein</fullName>
    </submittedName>
</protein>
<dbReference type="AlphaFoldDB" id="A0AAU7LXM9"/>
<proteinExistence type="predicted"/>
<dbReference type="EMBL" id="CP157675">
    <property type="protein sequence ID" value="XBP72260.1"/>
    <property type="molecule type" value="Genomic_DNA"/>
</dbReference>
<organism evidence="1">
    <name type="scientific">Polaromonas hydrogenivorans</name>
    <dbReference type="NCBI Taxonomy" id="335476"/>
    <lineage>
        <taxon>Bacteria</taxon>
        <taxon>Pseudomonadati</taxon>
        <taxon>Pseudomonadota</taxon>
        <taxon>Betaproteobacteria</taxon>
        <taxon>Burkholderiales</taxon>
        <taxon>Comamonadaceae</taxon>
        <taxon>Polaromonas</taxon>
    </lineage>
</organism>
<sequence length="179" mass="19074">MFSMRATISIPAGLAYGENEALPDSPGSPDVRIAIANMVHSFPGGVAALAKRSGVSANSLQHKVNLNNDTHHLKVDELQRLLRASGDIGPTQALAAMQGHVCIRINPVTPTSLLDGQARLLDSVAELSRAVRDAGESGMPVTKTLIRRAEFHLGELLGNANALVSVLRARMPRHEGYTK</sequence>
<gene>
    <name evidence="1" type="ORF">ABLV49_09050</name>
</gene>
<name>A0AAU7LXM9_9BURK</name>
<dbReference type="InterPro" id="IPR009679">
    <property type="entry name" value="Phage_186_CII-like"/>
</dbReference>
<dbReference type="Pfam" id="PF06892">
    <property type="entry name" value="Phage_CP76"/>
    <property type="match status" value="1"/>
</dbReference>
<reference evidence="1" key="1">
    <citation type="submission" date="2024-05" db="EMBL/GenBank/DDBJ databases">
        <authorList>
            <person name="Bunk B."/>
            <person name="Swiderski J."/>
            <person name="Sproer C."/>
            <person name="Thiel V."/>
        </authorList>
    </citation>
    <scope>NUCLEOTIDE SEQUENCE</scope>
    <source>
        <strain evidence="1">DSM 17735</strain>
    </source>
</reference>
<accession>A0AAU7LXM9</accession>
<dbReference type="RefSeq" id="WP_349281669.1">
    <property type="nucleotide sequence ID" value="NZ_CBCSCU010000004.1"/>
</dbReference>
<dbReference type="GO" id="GO:0003677">
    <property type="term" value="F:DNA binding"/>
    <property type="evidence" value="ECO:0007669"/>
    <property type="project" value="InterPro"/>
</dbReference>